<evidence type="ECO:0000313" key="10">
    <source>
        <dbReference type="EMBL" id="KAG0021624.1"/>
    </source>
</evidence>
<feature type="compositionally biased region" description="Basic and acidic residues" evidence="7">
    <location>
        <begin position="737"/>
        <end position="748"/>
    </location>
</feature>
<keyword evidence="4" id="KW-0808">Transferase</keyword>
<evidence type="ECO:0000313" key="11">
    <source>
        <dbReference type="Proteomes" id="UP000703661"/>
    </source>
</evidence>
<dbReference type="GO" id="GO:0031499">
    <property type="term" value="C:TRAMP complex"/>
    <property type="evidence" value="ECO:0007669"/>
    <property type="project" value="TreeGrafter"/>
</dbReference>
<feature type="domain" description="PAP-associated" evidence="8">
    <location>
        <begin position="324"/>
        <end position="385"/>
    </location>
</feature>
<accession>A0A9P6T3A0</accession>
<feature type="region of interest" description="Disordered" evidence="7">
    <location>
        <begin position="502"/>
        <end position="521"/>
    </location>
</feature>
<dbReference type="CDD" id="cd05402">
    <property type="entry name" value="NT_PAP_TUTase"/>
    <property type="match status" value="1"/>
</dbReference>
<dbReference type="SUPFAM" id="SSF81631">
    <property type="entry name" value="PAP/OAS1 substrate-binding domain"/>
    <property type="match status" value="1"/>
</dbReference>
<comment type="cofactor">
    <cofactor evidence="1">
        <name>Mn(2+)</name>
        <dbReference type="ChEBI" id="CHEBI:29035"/>
    </cofactor>
</comment>
<dbReference type="PANTHER" id="PTHR23092:SF15">
    <property type="entry name" value="INACTIVE NON-CANONICAL POLY(A) RNA POLYMERASE PROTEIN TRF4-2-RELATED"/>
    <property type="match status" value="1"/>
</dbReference>
<dbReference type="Pfam" id="PF22600">
    <property type="entry name" value="MTPAP-like_central"/>
    <property type="match status" value="1"/>
</dbReference>
<feature type="compositionally biased region" description="Polar residues" evidence="7">
    <location>
        <begin position="761"/>
        <end position="774"/>
    </location>
</feature>
<evidence type="ECO:0000256" key="3">
    <source>
        <dbReference type="ARBA" id="ARBA00012388"/>
    </source>
</evidence>
<dbReference type="InterPro" id="IPR045862">
    <property type="entry name" value="Trf4-like"/>
</dbReference>
<protein>
    <recommendedName>
        <fullName evidence="3">polynucleotide adenylyltransferase</fullName>
        <ecNumber evidence="3">2.7.7.19</ecNumber>
    </recommendedName>
</protein>
<feature type="domain" description="Poly(A) RNA polymerase mitochondrial-like central palm" evidence="9">
    <location>
        <begin position="134"/>
        <end position="265"/>
    </location>
</feature>
<dbReference type="EMBL" id="JAAAID010000149">
    <property type="protein sequence ID" value="KAG0021624.1"/>
    <property type="molecule type" value="Genomic_DNA"/>
</dbReference>
<feature type="region of interest" description="Disordered" evidence="7">
    <location>
        <begin position="1"/>
        <end position="122"/>
    </location>
</feature>
<feature type="compositionally biased region" description="Basic and acidic residues" evidence="7">
    <location>
        <begin position="503"/>
        <end position="521"/>
    </location>
</feature>
<feature type="compositionally biased region" description="Polar residues" evidence="7">
    <location>
        <begin position="16"/>
        <end position="35"/>
    </location>
</feature>
<evidence type="ECO:0000259" key="8">
    <source>
        <dbReference type="Pfam" id="PF03828"/>
    </source>
</evidence>
<dbReference type="PANTHER" id="PTHR23092">
    <property type="entry name" value="POLY(A) RNA POLYMERASE"/>
    <property type="match status" value="1"/>
</dbReference>
<dbReference type="GO" id="GO:0003729">
    <property type="term" value="F:mRNA binding"/>
    <property type="evidence" value="ECO:0007669"/>
    <property type="project" value="TreeGrafter"/>
</dbReference>
<dbReference type="FunFam" id="3.30.460.10:FF:000006">
    <property type="entry name" value="non-canonical poly(A) RNA polymerase PAPD5"/>
    <property type="match status" value="1"/>
</dbReference>
<dbReference type="AlphaFoldDB" id="A0A9P6T3A0"/>
<keyword evidence="5" id="KW-0479">Metal-binding</keyword>
<dbReference type="GO" id="GO:0005730">
    <property type="term" value="C:nucleolus"/>
    <property type="evidence" value="ECO:0007669"/>
    <property type="project" value="TreeGrafter"/>
</dbReference>
<comment type="similarity">
    <text evidence="2">Belongs to the DNA polymerase type-B-like family.</text>
</comment>
<feature type="compositionally biased region" description="Acidic residues" evidence="7">
    <location>
        <begin position="56"/>
        <end position="66"/>
    </location>
</feature>
<evidence type="ECO:0000259" key="9">
    <source>
        <dbReference type="Pfam" id="PF22600"/>
    </source>
</evidence>
<feature type="compositionally biased region" description="Low complexity" evidence="7">
    <location>
        <begin position="679"/>
        <end position="700"/>
    </location>
</feature>
<dbReference type="GO" id="GO:0043634">
    <property type="term" value="P:polyadenylation-dependent ncRNA catabolic process"/>
    <property type="evidence" value="ECO:0007669"/>
    <property type="project" value="TreeGrafter"/>
</dbReference>
<dbReference type="Gene3D" id="3.30.460.10">
    <property type="entry name" value="Beta Polymerase, domain 2"/>
    <property type="match status" value="1"/>
</dbReference>
<evidence type="ECO:0000256" key="6">
    <source>
        <dbReference type="ARBA" id="ARBA00022842"/>
    </source>
</evidence>
<organism evidence="10 11">
    <name type="scientific">Entomortierella chlamydospora</name>
    <dbReference type="NCBI Taxonomy" id="101097"/>
    <lineage>
        <taxon>Eukaryota</taxon>
        <taxon>Fungi</taxon>
        <taxon>Fungi incertae sedis</taxon>
        <taxon>Mucoromycota</taxon>
        <taxon>Mortierellomycotina</taxon>
        <taxon>Mortierellomycetes</taxon>
        <taxon>Mortierellales</taxon>
        <taxon>Mortierellaceae</taxon>
        <taxon>Entomortierella</taxon>
    </lineage>
</organism>
<feature type="region of interest" description="Disordered" evidence="7">
    <location>
        <begin position="673"/>
        <end position="723"/>
    </location>
</feature>
<feature type="compositionally biased region" description="Basic and acidic residues" evidence="7">
    <location>
        <begin position="68"/>
        <end position="79"/>
    </location>
</feature>
<dbReference type="Gene3D" id="1.10.1410.10">
    <property type="match status" value="1"/>
</dbReference>
<feature type="compositionally biased region" description="Acidic residues" evidence="7">
    <location>
        <begin position="708"/>
        <end position="718"/>
    </location>
</feature>
<dbReference type="GO" id="GO:0046872">
    <property type="term" value="F:metal ion binding"/>
    <property type="evidence" value="ECO:0007669"/>
    <property type="project" value="UniProtKB-KW"/>
</dbReference>
<dbReference type="SUPFAM" id="SSF81301">
    <property type="entry name" value="Nucleotidyltransferase"/>
    <property type="match status" value="1"/>
</dbReference>
<evidence type="ECO:0000256" key="7">
    <source>
        <dbReference type="SAM" id="MobiDB-lite"/>
    </source>
</evidence>
<dbReference type="GO" id="GO:0031123">
    <property type="term" value="P:RNA 3'-end processing"/>
    <property type="evidence" value="ECO:0007669"/>
    <property type="project" value="TreeGrafter"/>
</dbReference>
<dbReference type="InterPro" id="IPR002058">
    <property type="entry name" value="PAP_assoc"/>
</dbReference>
<dbReference type="Proteomes" id="UP000703661">
    <property type="component" value="Unassembled WGS sequence"/>
</dbReference>
<feature type="region of interest" description="Disordered" evidence="7">
    <location>
        <begin position="737"/>
        <end position="803"/>
    </location>
</feature>
<proteinExistence type="inferred from homology"/>
<comment type="caution">
    <text evidence="10">The sequence shown here is derived from an EMBL/GenBank/DDBJ whole genome shotgun (WGS) entry which is preliminary data.</text>
</comment>
<dbReference type="EC" id="2.7.7.19" evidence="3"/>
<evidence type="ECO:0000256" key="5">
    <source>
        <dbReference type="ARBA" id="ARBA00022723"/>
    </source>
</evidence>
<gene>
    <name evidence="10" type="ORF">BGZ80_002031</name>
</gene>
<evidence type="ECO:0000256" key="1">
    <source>
        <dbReference type="ARBA" id="ARBA00001936"/>
    </source>
</evidence>
<dbReference type="GO" id="GO:0010605">
    <property type="term" value="P:negative regulation of macromolecule metabolic process"/>
    <property type="evidence" value="ECO:0007669"/>
    <property type="project" value="UniProtKB-ARBA"/>
</dbReference>
<sequence length="803" mass="90403">MTPSSKSGAGSGSDMELSSGSDSPSCAPTNVNVANVNDDIQGDAMQRGVDFIGFESSDDESPESDYDYTPRSKNTENKNKKSSAGSDLKSGSLKRTRSEDSDDDSDGPSTGPPPGCPWMGHRKYSKMESVPMMLTQELKDFVDFISPTREEHQVRKYVARRLEEVIKKLWRDVRVVVFGSFETKLYLPTSDMDIVVLRNQSFSKQDLWKLASFLRTHSAAKDVNVIAKAKVPIVKCKEAISGIAVDISFNMINGIQSAEVITRYLEEMPGLRALTMLIKYFLMLKSHNEVFNGGLGSYTTVIMILSFLQMHPEVQRKRLNPEDNLGVLLIEFFELYGTCFHYQKVGLSVTDGGSYIDKYAKGLVQINNGRYELLLTCIDPNDPANDTARGSYSLKKIREVFVGAYGALTKAILERHRELFPDSNIAPSKRGHFHVDEHNRVPADSTQKSSGLHKDAQVSLIKGVLSIPRDVSQHRQEVENVFYEGIFQRMYGDPEGINGLDQMEGRQPQDTEPRHLKSDNHKKVNERITIKGTAEKKDVPQIPMKELEYSVFKEMKYQTHPGRDTPKVQRLFHEPLENLRDMPLTNEDDIRAFALSTQELTHRVALNMIHKLEKKERRYLSEKEWEDAFREAQKMVKIRYESVDRKKTKKILSTVLSRDDIIEAVRTVPIRVDALQPKHSGGSTNTTPSGASSSSHSAPPLRDVEFIPVDDSDSDGGGDENVVGSRKYYEAMLRRGAKKYGDRDEGESRNTSGSGGHKNPRNVNASENSIQLPQLVSIPPNQPYNNNNSSRNEQLSQRNTQRR</sequence>
<dbReference type="InterPro" id="IPR043519">
    <property type="entry name" value="NT_sf"/>
</dbReference>
<dbReference type="InterPro" id="IPR054708">
    <property type="entry name" value="MTPAP-like_central"/>
</dbReference>
<keyword evidence="11" id="KW-1185">Reference proteome</keyword>
<name>A0A9P6T3A0_9FUNG</name>
<reference evidence="10" key="1">
    <citation type="journal article" date="2020" name="Fungal Divers.">
        <title>Resolving the Mortierellaceae phylogeny through synthesis of multi-gene phylogenetics and phylogenomics.</title>
        <authorList>
            <person name="Vandepol N."/>
            <person name="Liber J."/>
            <person name="Desiro A."/>
            <person name="Na H."/>
            <person name="Kennedy M."/>
            <person name="Barry K."/>
            <person name="Grigoriev I.V."/>
            <person name="Miller A.N."/>
            <person name="O'Donnell K."/>
            <person name="Stajich J.E."/>
            <person name="Bonito G."/>
        </authorList>
    </citation>
    <scope>NUCLEOTIDE SEQUENCE</scope>
    <source>
        <strain evidence="10">NRRL 2769</strain>
    </source>
</reference>
<evidence type="ECO:0000256" key="2">
    <source>
        <dbReference type="ARBA" id="ARBA00008593"/>
    </source>
</evidence>
<keyword evidence="6" id="KW-0460">Magnesium</keyword>
<dbReference type="GO" id="GO:1990817">
    <property type="term" value="F:poly(A) RNA polymerase activity"/>
    <property type="evidence" value="ECO:0007669"/>
    <property type="project" value="UniProtKB-EC"/>
</dbReference>
<evidence type="ECO:0000256" key="4">
    <source>
        <dbReference type="ARBA" id="ARBA00022679"/>
    </source>
</evidence>
<dbReference type="Pfam" id="PF03828">
    <property type="entry name" value="PAP_assoc"/>
    <property type="match status" value="1"/>
</dbReference>
<feature type="compositionally biased region" description="Low complexity" evidence="7">
    <location>
        <begin position="783"/>
        <end position="803"/>
    </location>
</feature>